<feature type="compositionally biased region" description="Polar residues" evidence="2">
    <location>
        <begin position="208"/>
        <end position="222"/>
    </location>
</feature>
<dbReference type="AlphaFoldDB" id="A0AAV3S1C6"/>
<dbReference type="PANTHER" id="PTHR36386">
    <property type="entry name" value="OS06G0683900 PROTEIN"/>
    <property type="match status" value="1"/>
</dbReference>
<accession>A0AAV3S1C6</accession>
<feature type="region of interest" description="Disordered" evidence="2">
    <location>
        <begin position="187"/>
        <end position="223"/>
    </location>
</feature>
<protein>
    <submittedName>
        <fullName evidence="3">Uncharacterized protein</fullName>
    </submittedName>
</protein>
<comment type="caution">
    <text evidence="3">The sequence shown here is derived from an EMBL/GenBank/DDBJ whole genome shotgun (WGS) entry which is preliminary data.</text>
</comment>
<proteinExistence type="predicted"/>
<feature type="region of interest" description="Disordered" evidence="2">
    <location>
        <begin position="304"/>
        <end position="355"/>
    </location>
</feature>
<keyword evidence="4" id="KW-1185">Reference proteome</keyword>
<dbReference type="EMBL" id="BAABME010013949">
    <property type="protein sequence ID" value="GAA0186690.1"/>
    <property type="molecule type" value="Genomic_DNA"/>
</dbReference>
<dbReference type="Proteomes" id="UP001454036">
    <property type="component" value="Unassembled WGS sequence"/>
</dbReference>
<gene>
    <name evidence="3" type="ORF">LIER_33978</name>
</gene>
<keyword evidence="1" id="KW-0175">Coiled coil</keyword>
<dbReference type="PANTHER" id="PTHR36386:SF1">
    <property type="entry name" value="OS06G0683900 PROTEIN"/>
    <property type="match status" value="1"/>
</dbReference>
<feature type="compositionally biased region" description="Polar residues" evidence="2">
    <location>
        <begin position="304"/>
        <end position="315"/>
    </location>
</feature>
<feature type="compositionally biased region" description="Basic and acidic residues" evidence="2">
    <location>
        <begin position="327"/>
        <end position="353"/>
    </location>
</feature>
<reference evidence="3 4" key="1">
    <citation type="submission" date="2024-01" db="EMBL/GenBank/DDBJ databases">
        <title>The complete chloroplast genome sequence of Lithospermum erythrorhizon: insights into the phylogenetic relationship among Boraginaceae species and the maternal lineages of purple gromwells.</title>
        <authorList>
            <person name="Okada T."/>
            <person name="Watanabe K."/>
        </authorList>
    </citation>
    <scope>NUCLEOTIDE SEQUENCE [LARGE SCALE GENOMIC DNA]</scope>
</reference>
<organism evidence="3 4">
    <name type="scientific">Lithospermum erythrorhizon</name>
    <name type="common">Purple gromwell</name>
    <name type="synonym">Lithospermum officinale var. erythrorhizon</name>
    <dbReference type="NCBI Taxonomy" id="34254"/>
    <lineage>
        <taxon>Eukaryota</taxon>
        <taxon>Viridiplantae</taxon>
        <taxon>Streptophyta</taxon>
        <taxon>Embryophyta</taxon>
        <taxon>Tracheophyta</taxon>
        <taxon>Spermatophyta</taxon>
        <taxon>Magnoliopsida</taxon>
        <taxon>eudicotyledons</taxon>
        <taxon>Gunneridae</taxon>
        <taxon>Pentapetalae</taxon>
        <taxon>asterids</taxon>
        <taxon>lamiids</taxon>
        <taxon>Boraginales</taxon>
        <taxon>Boraginaceae</taxon>
        <taxon>Boraginoideae</taxon>
        <taxon>Lithospermeae</taxon>
        <taxon>Lithospermum</taxon>
    </lineage>
</organism>
<sequence length="450" mass="50532">MSVLQYPDGISPKDVQIWNNAAFDSHDNNENSSKNKPIFIMNSIDSLDSFSSKENQSPSSLGFNSFVSSINPNGVLEISKANSKRVISIGLKGSDFRDEKEIDKEIEEIEMEMKRLASRLESLRILKAQKSVKLTEKRGKIVSSKFMEQKQNPEGKKKMEENVLMSSKSKLNSRRGRSLGPVEIVSGSRRGMSLGPSEIDSGIKSKQFGKQDSSTTPVQPIQNRRKSCFWKLEDIDEKRETKGKGKVQVIKQAVTTIGSKKCVKKDDGVIGSVQPKKLFENGEKTVFSASAKKPMKHGRVVASRYNQLSNQPSSSIRKRSLPENDNDESKRCEKKRSLSAEKKKGSTFEENKNVDTQSRIKKRWEIPSDIVIHGHFDDDEEESPKSVSVMRHLLPKLRVKHCVKESPRDSGAAKKVAELIGRKTFFTSNEEMEEAVVCQALSFAEEGDEE</sequence>
<evidence type="ECO:0000313" key="3">
    <source>
        <dbReference type="EMBL" id="GAA0186690.1"/>
    </source>
</evidence>
<feature type="coiled-coil region" evidence="1">
    <location>
        <begin position="99"/>
        <end position="126"/>
    </location>
</feature>
<name>A0AAV3S1C6_LITER</name>
<evidence type="ECO:0000256" key="2">
    <source>
        <dbReference type="SAM" id="MobiDB-lite"/>
    </source>
</evidence>
<evidence type="ECO:0000256" key="1">
    <source>
        <dbReference type="SAM" id="Coils"/>
    </source>
</evidence>
<evidence type="ECO:0000313" key="4">
    <source>
        <dbReference type="Proteomes" id="UP001454036"/>
    </source>
</evidence>